<dbReference type="InterPro" id="IPR001173">
    <property type="entry name" value="Glyco_trans_2-like"/>
</dbReference>
<dbReference type="InterPro" id="IPR050834">
    <property type="entry name" value="Glycosyltransf_2"/>
</dbReference>
<accession>A0ABR9UYG6</accession>
<keyword evidence="3" id="KW-1185">Reference proteome</keyword>
<dbReference type="PANTHER" id="PTHR43685">
    <property type="entry name" value="GLYCOSYLTRANSFERASE"/>
    <property type="match status" value="1"/>
</dbReference>
<dbReference type="Pfam" id="PF00535">
    <property type="entry name" value="Glycos_transf_2"/>
    <property type="match status" value="1"/>
</dbReference>
<evidence type="ECO:0000313" key="3">
    <source>
        <dbReference type="Proteomes" id="UP000651156"/>
    </source>
</evidence>
<dbReference type="Proteomes" id="UP000651156">
    <property type="component" value="Unassembled WGS sequence"/>
</dbReference>
<dbReference type="InterPro" id="IPR029044">
    <property type="entry name" value="Nucleotide-diphossugar_trans"/>
</dbReference>
<sequence>MKLSVIIPCFNAADTIAVQLEALANQTWHEQWEIIVCNNGSTDNTVAIVNEYTKKIPHLRLIHALARQGPSYARNMGILAARGEAFAFCDADDEVALGWVAAMGEALNRHELVAGVLDYTKLNTTWRRRNHQQQSGLMYPQHSPYLPFAGGCNLGFKRSLYQAIGGFDESFLYVEDTEYCWRAQLAGAKIHLVPSAIVHYRFRSSLFSNYSQALKWSKAYLPLRQKYGGSLSIFSTLKLYLGGWRYLTFTILQVRSRGDFAEFLWQLGWKIGELQGAISMLSLLQLPNTLYV</sequence>
<proteinExistence type="predicted"/>
<dbReference type="SUPFAM" id="SSF53448">
    <property type="entry name" value="Nucleotide-diphospho-sugar transferases"/>
    <property type="match status" value="1"/>
</dbReference>
<dbReference type="Gene3D" id="3.90.550.10">
    <property type="entry name" value="Spore Coat Polysaccharide Biosynthesis Protein SpsA, Chain A"/>
    <property type="match status" value="1"/>
</dbReference>
<name>A0ABR9UYG6_9CHRO</name>
<dbReference type="RefSeq" id="WP_193934751.1">
    <property type="nucleotide sequence ID" value="NZ_CAWPMZ010000140.1"/>
</dbReference>
<organism evidence="2 3">
    <name type="scientific">Gloeocapsopsis crepidinum LEGE 06123</name>
    <dbReference type="NCBI Taxonomy" id="588587"/>
    <lineage>
        <taxon>Bacteria</taxon>
        <taxon>Bacillati</taxon>
        <taxon>Cyanobacteriota</taxon>
        <taxon>Cyanophyceae</taxon>
        <taxon>Oscillatoriophycideae</taxon>
        <taxon>Chroococcales</taxon>
        <taxon>Chroococcaceae</taxon>
        <taxon>Gloeocapsopsis</taxon>
    </lineage>
</organism>
<dbReference type="PANTHER" id="PTHR43685:SF12">
    <property type="entry name" value="GLYCOSYL TRANSFERASE FAMILY 2"/>
    <property type="match status" value="1"/>
</dbReference>
<feature type="domain" description="Glycosyltransferase 2-like" evidence="1">
    <location>
        <begin position="4"/>
        <end position="164"/>
    </location>
</feature>
<gene>
    <name evidence="2" type="ORF">IQ230_24085</name>
</gene>
<protein>
    <submittedName>
        <fullName evidence="2">Glycosyltransferase</fullName>
    </submittedName>
</protein>
<dbReference type="EMBL" id="JADEWN010000090">
    <property type="protein sequence ID" value="MBE9193365.1"/>
    <property type="molecule type" value="Genomic_DNA"/>
</dbReference>
<evidence type="ECO:0000313" key="2">
    <source>
        <dbReference type="EMBL" id="MBE9193365.1"/>
    </source>
</evidence>
<comment type="caution">
    <text evidence="2">The sequence shown here is derived from an EMBL/GenBank/DDBJ whole genome shotgun (WGS) entry which is preliminary data.</text>
</comment>
<evidence type="ECO:0000259" key="1">
    <source>
        <dbReference type="Pfam" id="PF00535"/>
    </source>
</evidence>
<reference evidence="2 3" key="1">
    <citation type="submission" date="2020-10" db="EMBL/GenBank/DDBJ databases">
        <authorList>
            <person name="Castelo-Branco R."/>
            <person name="Eusebio N."/>
            <person name="Adriana R."/>
            <person name="Vieira A."/>
            <person name="Brugerolle De Fraissinette N."/>
            <person name="Rezende De Castro R."/>
            <person name="Schneider M.P."/>
            <person name="Vasconcelos V."/>
            <person name="Leao P.N."/>
        </authorList>
    </citation>
    <scope>NUCLEOTIDE SEQUENCE [LARGE SCALE GENOMIC DNA]</scope>
    <source>
        <strain evidence="2 3">LEGE 06123</strain>
    </source>
</reference>